<feature type="domain" description="Calcineurin-like phosphoesterase" evidence="5">
    <location>
        <begin position="1"/>
        <end position="195"/>
    </location>
</feature>
<evidence type="ECO:0000256" key="2">
    <source>
        <dbReference type="ARBA" id="ARBA00022723"/>
    </source>
</evidence>
<dbReference type="Pfam" id="PF12850">
    <property type="entry name" value="Metallophos_2"/>
    <property type="match status" value="1"/>
</dbReference>
<evidence type="ECO:0000313" key="7">
    <source>
        <dbReference type="Proteomes" id="UP000809273"/>
    </source>
</evidence>
<dbReference type="EC" id="3.1.4.-" evidence="4"/>
<dbReference type="InterPro" id="IPR050126">
    <property type="entry name" value="Ap4A_hydrolase"/>
</dbReference>
<organism evidence="6 7">
    <name type="scientific">Candidatus Zymogenus saltonus</name>
    <dbReference type="NCBI Taxonomy" id="2844893"/>
    <lineage>
        <taxon>Bacteria</taxon>
        <taxon>Deltaproteobacteria</taxon>
        <taxon>Candidatus Zymogenia</taxon>
        <taxon>Candidatus Zymogeniales</taxon>
        <taxon>Candidatus Zymogenaceae</taxon>
        <taxon>Candidatus Zymogenus</taxon>
    </lineage>
</organism>
<name>A0A9D8KII8_9DELT</name>
<evidence type="ECO:0000259" key="5">
    <source>
        <dbReference type="Pfam" id="PF12850"/>
    </source>
</evidence>
<dbReference type="Gene3D" id="3.60.21.10">
    <property type="match status" value="1"/>
</dbReference>
<dbReference type="GO" id="GO:0016791">
    <property type="term" value="F:phosphatase activity"/>
    <property type="evidence" value="ECO:0007669"/>
    <property type="project" value="TreeGrafter"/>
</dbReference>
<reference evidence="6" key="1">
    <citation type="journal article" date="2021" name="Environ. Microbiol.">
        <title>Genomic characterization of three novel Desulfobacterota classes expand the metabolic and phylogenetic diversity of the phylum.</title>
        <authorList>
            <person name="Murphy C.L."/>
            <person name="Biggerstaff J."/>
            <person name="Eichhorn A."/>
            <person name="Ewing E."/>
            <person name="Shahan R."/>
            <person name="Soriano D."/>
            <person name="Stewart S."/>
            <person name="VanMol K."/>
            <person name="Walker R."/>
            <person name="Walters P."/>
            <person name="Elshahed M.S."/>
            <person name="Youssef N.H."/>
        </authorList>
    </citation>
    <scope>NUCLEOTIDE SEQUENCE</scope>
    <source>
        <strain evidence="6">Zod_Metabat.24</strain>
    </source>
</reference>
<proteinExistence type="inferred from homology"/>
<accession>A0A9D8KII8</accession>
<dbReference type="InterPro" id="IPR011152">
    <property type="entry name" value="Pesterase_MJ0912"/>
</dbReference>
<dbReference type="GO" id="GO:0046872">
    <property type="term" value="F:metal ion binding"/>
    <property type="evidence" value="ECO:0007669"/>
    <property type="project" value="UniProtKB-KW"/>
</dbReference>
<comment type="cofactor">
    <cofactor evidence="4">
        <name>a divalent metal cation</name>
        <dbReference type="ChEBI" id="CHEBI:60240"/>
    </cofactor>
</comment>
<reference evidence="6" key="2">
    <citation type="submission" date="2021-01" db="EMBL/GenBank/DDBJ databases">
        <authorList>
            <person name="Hahn C.R."/>
            <person name="Youssef N.H."/>
            <person name="Elshahed M."/>
        </authorList>
    </citation>
    <scope>NUCLEOTIDE SEQUENCE</scope>
    <source>
        <strain evidence="6">Zod_Metabat.24</strain>
    </source>
</reference>
<evidence type="ECO:0000256" key="1">
    <source>
        <dbReference type="ARBA" id="ARBA00008950"/>
    </source>
</evidence>
<dbReference type="SUPFAM" id="SSF56300">
    <property type="entry name" value="Metallo-dependent phosphatases"/>
    <property type="match status" value="1"/>
</dbReference>
<dbReference type="EMBL" id="JAFGIX010000080">
    <property type="protein sequence ID" value="MBN1574482.1"/>
    <property type="molecule type" value="Genomic_DNA"/>
</dbReference>
<dbReference type="PROSITE" id="PS01269">
    <property type="entry name" value="UPF0025"/>
    <property type="match status" value="1"/>
</dbReference>
<dbReference type="InterPro" id="IPR020935">
    <property type="entry name" value="PdiEstase_YfcE_CS"/>
</dbReference>
<dbReference type="AlphaFoldDB" id="A0A9D8KII8"/>
<dbReference type="GO" id="GO:0005737">
    <property type="term" value="C:cytoplasm"/>
    <property type="evidence" value="ECO:0007669"/>
    <property type="project" value="TreeGrafter"/>
</dbReference>
<gene>
    <name evidence="6" type="ORF">JW984_14895</name>
</gene>
<evidence type="ECO:0000313" key="6">
    <source>
        <dbReference type="EMBL" id="MBN1574482.1"/>
    </source>
</evidence>
<dbReference type="Proteomes" id="UP000809273">
    <property type="component" value="Unassembled WGS sequence"/>
</dbReference>
<dbReference type="InterPro" id="IPR024654">
    <property type="entry name" value="Calcineurin-like_PHP_lpxH"/>
</dbReference>
<evidence type="ECO:0000256" key="4">
    <source>
        <dbReference type="RuleBase" id="RU362039"/>
    </source>
</evidence>
<protein>
    <recommendedName>
        <fullName evidence="4">Phosphoesterase</fullName>
        <ecNumber evidence="4">3.1.4.-</ecNumber>
    </recommendedName>
</protein>
<dbReference type="InterPro" id="IPR000979">
    <property type="entry name" value="Phosphodiesterase_MJ0936/Vps29"/>
</dbReference>
<dbReference type="PANTHER" id="PTHR42850:SF2">
    <property type="entry name" value="BLL5683 PROTEIN"/>
    <property type="match status" value="1"/>
</dbReference>
<keyword evidence="2 4" id="KW-0479">Metal-binding</keyword>
<dbReference type="NCBIfam" id="TIGR00040">
    <property type="entry name" value="yfcE"/>
    <property type="match status" value="1"/>
</dbReference>
<dbReference type="PANTHER" id="PTHR42850">
    <property type="entry name" value="METALLOPHOSPHOESTERASE"/>
    <property type="match status" value="1"/>
</dbReference>
<sequence>MRIGIISDIHGNSFAFKKVMALLFNEADNIFFLGDLCGYYPFVEDCISIWERNRITSICGNHDIILLECIENGIGPGYEYEKKYGTGLTRALRDLSPSSISLLKSFPLSLKKEVNGISFNLYHGTPWDPLNGRIYPDYKDWERFQEVAGDVILLGHTHYPFFKRYKDKLIINPGSVGQPRDGISAASYAIFDIDSGEVKHRRVHYDPEIIIDDAMKHDENVPYLVEVLKRNG</sequence>
<comment type="similarity">
    <text evidence="1 4">Belongs to the metallophosphoesterase superfamily. YfcE family.</text>
</comment>
<comment type="caution">
    <text evidence="6">The sequence shown here is derived from an EMBL/GenBank/DDBJ whole genome shotgun (WGS) entry which is preliminary data.</text>
</comment>
<dbReference type="PIRSF" id="PIRSF000883">
    <property type="entry name" value="Pesterase_MJ0912"/>
    <property type="match status" value="1"/>
</dbReference>
<evidence type="ECO:0000256" key="3">
    <source>
        <dbReference type="ARBA" id="ARBA00022801"/>
    </source>
</evidence>
<keyword evidence="3" id="KW-0378">Hydrolase</keyword>
<dbReference type="InterPro" id="IPR029052">
    <property type="entry name" value="Metallo-depent_PP-like"/>
</dbReference>